<comment type="subunit">
    <text evidence="7">Component of the mitochondrial contact site and cristae organizing system (MICOS) complex.</text>
</comment>
<evidence type="ECO:0000256" key="5">
    <source>
        <dbReference type="ARBA" id="ARBA00023128"/>
    </source>
</evidence>
<comment type="subcellular location">
    <subcellularLocation>
        <location evidence="7">Mitochondrion inner membrane</location>
        <topology evidence="7">Single-pass membrane protein</topology>
    </subcellularLocation>
</comment>
<protein>
    <recommendedName>
        <fullName evidence="7">MICOS complex subunit MIC60</fullName>
    </recommendedName>
    <alternativeName>
        <fullName evidence="7">Mitofilin</fullName>
    </alternativeName>
</protein>
<dbReference type="PANTHER" id="PTHR15415:SF7">
    <property type="entry name" value="MICOS COMPLEX SUBUNIT MIC60"/>
    <property type="match status" value="1"/>
</dbReference>
<evidence type="ECO:0000256" key="6">
    <source>
        <dbReference type="ARBA" id="ARBA00023136"/>
    </source>
</evidence>
<feature type="region of interest" description="Disordered" evidence="9">
    <location>
        <begin position="678"/>
        <end position="716"/>
    </location>
</feature>
<dbReference type="AlphaFoldDB" id="A0A8S4GBL8"/>
<keyword evidence="4" id="KW-1133">Transmembrane helix</keyword>
<name>A0A8S4GBL8_PLUXY</name>
<comment type="similarity">
    <text evidence="1 7">Belongs to the MICOS complex subunit Mic60 family.</text>
</comment>
<keyword evidence="6" id="KW-0472">Membrane</keyword>
<dbReference type="GO" id="GO:0042407">
    <property type="term" value="P:cristae formation"/>
    <property type="evidence" value="ECO:0007669"/>
    <property type="project" value="TreeGrafter"/>
</dbReference>
<keyword evidence="3 7" id="KW-0999">Mitochondrion inner membrane</keyword>
<keyword evidence="2 7" id="KW-0812">Transmembrane</keyword>
<keyword evidence="11" id="KW-1185">Reference proteome</keyword>
<dbReference type="InterPro" id="IPR019133">
    <property type="entry name" value="MIC60"/>
</dbReference>
<feature type="coiled-coil region" evidence="8">
    <location>
        <begin position="414"/>
        <end position="480"/>
    </location>
</feature>
<keyword evidence="5 7" id="KW-0496">Mitochondrion</keyword>
<accession>A0A8S4GBL8</accession>
<comment type="caution">
    <text evidence="10">The sequence shown here is derived from an EMBL/GenBank/DDBJ whole genome shotgun (WGS) entry which is preliminary data.</text>
</comment>
<gene>
    <name evidence="10" type="ORF">PLXY2_LOCUS16806</name>
</gene>
<evidence type="ECO:0000256" key="2">
    <source>
        <dbReference type="ARBA" id="ARBA00022692"/>
    </source>
</evidence>
<reference evidence="10" key="1">
    <citation type="submission" date="2020-11" db="EMBL/GenBank/DDBJ databases">
        <authorList>
            <person name="Whiteford S."/>
        </authorList>
    </citation>
    <scope>NUCLEOTIDE SEQUENCE</scope>
</reference>
<dbReference type="PANTHER" id="PTHR15415">
    <property type="entry name" value="MITOFILIN"/>
    <property type="match status" value="1"/>
</dbReference>
<evidence type="ECO:0000256" key="8">
    <source>
        <dbReference type="SAM" id="Coils"/>
    </source>
</evidence>
<dbReference type="Pfam" id="PF09731">
    <property type="entry name" value="Mitofilin"/>
    <property type="match status" value="1"/>
</dbReference>
<evidence type="ECO:0000256" key="7">
    <source>
        <dbReference type="RuleBase" id="RU363000"/>
    </source>
</evidence>
<evidence type="ECO:0000256" key="4">
    <source>
        <dbReference type="ARBA" id="ARBA00022989"/>
    </source>
</evidence>
<evidence type="ECO:0000313" key="10">
    <source>
        <dbReference type="EMBL" id="CAG9138573.1"/>
    </source>
</evidence>
<organism evidence="10 11">
    <name type="scientific">Plutella xylostella</name>
    <name type="common">Diamondback moth</name>
    <name type="synonym">Plutella maculipennis</name>
    <dbReference type="NCBI Taxonomy" id="51655"/>
    <lineage>
        <taxon>Eukaryota</taxon>
        <taxon>Metazoa</taxon>
        <taxon>Ecdysozoa</taxon>
        <taxon>Arthropoda</taxon>
        <taxon>Hexapoda</taxon>
        <taxon>Insecta</taxon>
        <taxon>Pterygota</taxon>
        <taxon>Neoptera</taxon>
        <taxon>Endopterygota</taxon>
        <taxon>Lepidoptera</taxon>
        <taxon>Glossata</taxon>
        <taxon>Ditrysia</taxon>
        <taxon>Yponomeutoidea</taxon>
        <taxon>Plutellidae</taxon>
        <taxon>Plutella</taxon>
    </lineage>
</organism>
<evidence type="ECO:0000256" key="1">
    <source>
        <dbReference type="ARBA" id="ARBA00010877"/>
    </source>
</evidence>
<evidence type="ECO:0000256" key="3">
    <source>
        <dbReference type="ARBA" id="ARBA00022792"/>
    </source>
</evidence>
<sequence>MYKFTSQLSKANLVLVRKKFGDGSCAALLYVQNPRRFASDSAPPKKKSHKLLWGTIGLTVLTGAGVVYAKSSPEVRNWLATNAPPADDFIAFVYQENSSYGQVVGRQFNKATAFVGGFIFGKDSGSHVDIPPAIKKSGEKEAEKASTSKPYVLPPKKMEPLYVEPPPLVEPPAITAPATIIKTEECEPVTRPSTRITKDMVELEQDMHENTKLAIDKYKEATKHAEAYNKALFKTLESKVDDSDKKTLASLSSAGGARESAAAVAKEASAKAKTAIDTLDRMIQAGVEAPPETVFQTQRHMKQFRADLAAAEAGFKHQLEQGEVADRFCAKVREAREAYKSELQMLYPGLDLDARHLDLKGDTDLLLMYTLRQINFLQSELAELQTIRDLKLNRALATHDEKALIEAKAEDMYKKELMNKFKEQQITLLKTQAEFSRQTKEALKKQYEVHQEVMQDRIKRKEAEIMAQFQKQLSEKMQEERVAFKKELAAMAGKLQAIEQTLKQRAGHEAEARRSQSLWAAAEALLAATKRNTEEADVANELDALRKAGESSKASILACCRAGGGAGRGEGGGARRSQSLWAAAEALLAATKRNTEEADVANELDALRKAACCRAGGAEGRGGGGGALCRCGRAEALLAATKRNTEEADVAHELDKLRKHEFENTIYESSSHVYFDESSSTCGEYEVDESEPLDQTPDTLDEHPETRNIREKQMSH</sequence>
<evidence type="ECO:0000256" key="9">
    <source>
        <dbReference type="SAM" id="MobiDB-lite"/>
    </source>
</evidence>
<evidence type="ECO:0000313" key="11">
    <source>
        <dbReference type="Proteomes" id="UP000653454"/>
    </source>
</evidence>
<dbReference type="Proteomes" id="UP000653454">
    <property type="component" value="Unassembled WGS sequence"/>
</dbReference>
<proteinExistence type="inferred from homology"/>
<dbReference type="EMBL" id="CAJHNJ030000692">
    <property type="protein sequence ID" value="CAG9138573.1"/>
    <property type="molecule type" value="Genomic_DNA"/>
</dbReference>
<keyword evidence="8" id="KW-0175">Coiled coil</keyword>
<comment type="function">
    <text evidence="7">Component of the MICOS complex, a large protein complex of the mitochondrial inner membrane that plays crucial roles in the maintenance of crista junctions, inner membrane architecture, and formation of contact sites to the outer membrane.</text>
</comment>
<feature type="compositionally biased region" description="Basic and acidic residues" evidence="9">
    <location>
        <begin position="700"/>
        <end position="716"/>
    </location>
</feature>
<dbReference type="GO" id="GO:0061617">
    <property type="term" value="C:MICOS complex"/>
    <property type="evidence" value="ECO:0007669"/>
    <property type="project" value="TreeGrafter"/>
</dbReference>